<evidence type="ECO:0000256" key="13">
    <source>
        <dbReference type="PIRSR" id="PIRSR602401-1"/>
    </source>
</evidence>
<keyword evidence="8 14" id="KW-0560">Oxidoreductase</keyword>
<feature type="transmembrane region" description="Helical" evidence="15">
    <location>
        <begin position="12"/>
        <end position="39"/>
    </location>
</feature>
<evidence type="ECO:0000256" key="10">
    <source>
        <dbReference type="ARBA" id="ARBA00023026"/>
    </source>
</evidence>
<evidence type="ECO:0000256" key="15">
    <source>
        <dbReference type="SAM" id="Phobius"/>
    </source>
</evidence>
<dbReference type="InterPro" id="IPR036396">
    <property type="entry name" value="Cyt_P450_sf"/>
</dbReference>
<dbReference type="GO" id="GO:0020037">
    <property type="term" value="F:heme binding"/>
    <property type="evidence" value="ECO:0007669"/>
    <property type="project" value="InterPro"/>
</dbReference>
<evidence type="ECO:0000256" key="14">
    <source>
        <dbReference type="RuleBase" id="RU000461"/>
    </source>
</evidence>
<keyword evidence="6 13" id="KW-0479">Metal-binding</keyword>
<evidence type="ECO:0000256" key="11">
    <source>
        <dbReference type="ARBA" id="ARBA00023033"/>
    </source>
</evidence>
<keyword evidence="11 14" id="KW-0503">Monooxygenase</keyword>
<keyword evidence="12 15" id="KW-0472">Membrane</keyword>
<comment type="cofactor">
    <cofactor evidence="1 13">
        <name>heme</name>
        <dbReference type="ChEBI" id="CHEBI:30413"/>
    </cofactor>
</comment>
<evidence type="ECO:0000256" key="6">
    <source>
        <dbReference type="ARBA" id="ARBA00022723"/>
    </source>
</evidence>
<organism evidence="16 17">
    <name type="scientific">Botrytis byssoidea</name>
    <dbReference type="NCBI Taxonomy" id="139641"/>
    <lineage>
        <taxon>Eukaryota</taxon>
        <taxon>Fungi</taxon>
        <taxon>Dikarya</taxon>
        <taxon>Ascomycota</taxon>
        <taxon>Pezizomycotina</taxon>
        <taxon>Leotiomycetes</taxon>
        <taxon>Helotiales</taxon>
        <taxon>Sclerotiniaceae</taxon>
        <taxon>Botrytis</taxon>
    </lineage>
</organism>
<accession>A0A9P5LFN3</accession>
<reference evidence="16 17" key="1">
    <citation type="journal article" date="2020" name="Genome Biol. Evol.">
        <title>Comparative genomics of Sclerotiniaceae.</title>
        <authorList>
            <person name="Valero Jimenez C.A."/>
            <person name="Steentjes M."/>
            <person name="Scholten O.E."/>
            <person name="Van Kan J.A.L."/>
        </authorList>
    </citation>
    <scope>NUCLEOTIDE SEQUENCE [LARGE SCALE GENOMIC DNA]</scope>
    <source>
        <strain evidence="16 17">MUCL 94</strain>
    </source>
</reference>
<dbReference type="Proteomes" id="UP000710849">
    <property type="component" value="Unassembled WGS sequence"/>
</dbReference>
<dbReference type="PRINTS" id="PR00385">
    <property type="entry name" value="P450"/>
</dbReference>
<dbReference type="GO" id="GO:0005506">
    <property type="term" value="F:iron ion binding"/>
    <property type="evidence" value="ECO:0007669"/>
    <property type="project" value="InterPro"/>
</dbReference>
<dbReference type="FunFam" id="1.10.630.10:FF:000063">
    <property type="entry name" value="Cytochrome P450 monooxygenase"/>
    <property type="match status" value="1"/>
</dbReference>
<evidence type="ECO:0000256" key="8">
    <source>
        <dbReference type="ARBA" id="ARBA00023002"/>
    </source>
</evidence>
<dbReference type="Pfam" id="PF00067">
    <property type="entry name" value="p450"/>
    <property type="match status" value="1"/>
</dbReference>
<dbReference type="InterPro" id="IPR017972">
    <property type="entry name" value="Cyt_P450_CS"/>
</dbReference>
<comment type="subcellular location">
    <subcellularLocation>
        <location evidence="2">Membrane</location>
    </subcellularLocation>
</comment>
<dbReference type="InterPro" id="IPR001128">
    <property type="entry name" value="Cyt_P450"/>
</dbReference>
<evidence type="ECO:0000256" key="2">
    <source>
        <dbReference type="ARBA" id="ARBA00004370"/>
    </source>
</evidence>
<keyword evidence="5 15" id="KW-0812">Transmembrane</keyword>
<proteinExistence type="inferred from homology"/>
<evidence type="ECO:0000256" key="5">
    <source>
        <dbReference type="ARBA" id="ARBA00022692"/>
    </source>
</evidence>
<sequence>MFRDAINYNTNLVFASTEIIILTALSGLVVLLTISYVIYQTKFHPLAGYPGPLLAKFSSIYAAYHAIYGTMHTNLYDLHQKHGEFVRFGPNHISINSASALEQIYSHKANVQKSSWYRVFYGLSIFNIVDKEVHARKKRVMTQAFSDQAVRTMEPHILSAIRDWCTGLGASDDPSSSSTSVSHSKELRPGDWSSPKDMAHWAAYMIFDSLGEICFGKTFNTSLSHENRFFLDLMAANVRRINVLGQWPLLKTLNAGRFLFQNGAEKRAKQISFSSEQLRNRLNATNSDRRDIVYYLQQARDPDTGEGYSEAELMSETTLLLGAGSDTANSALTSIFYFLSQHPFIREKLTNIIRSTFPDVESISHGPALNSMVYLRACIDESMRLCPPVPMPLPREVLPGGLQVNGHQFQEGTIVGVPTYSLHHSAQHFDQPYVYDPNRWLIKGSKGTDENEGRTKEEVSKAREAFVPFSLGPRACIGKSVALYELQVGVARVLWLYNMRIAAGCKKIGVGRHGEYEMRDFFILGKEGPILQFQKRG</sequence>
<dbReference type="GO" id="GO:0016020">
    <property type="term" value="C:membrane"/>
    <property type="evidence" value="ECO:0007669"/>
    <property type="project" value="UniProtKB-SubCell"/>
</dbReference>
<dbReference type="PROSITE" id="PS00086">
    <property type="entry name" value="CYTOCHROME_P450"/>
    <property type="match status" value="1"/>
</dbReference>
<evidence type="ECO:0000256" key="1">
    <source>
        <dbReference type="ARBA" id="ARBA00001971"/>
    </source>
</evidence>
<evidence type="ECO:0000256" key="4">
    <source>
        <dbReference type="ARBA" id="ARBA00022617"/>
    </source>
</evidence>
<keyword evidence="4 13" id="KW-0349">Heme</keyword>
<comment type="caution">
    <text evidence="16">The sequence shown here is derived from an EMBL/GenBank/DDBJ whole genome shotgun (WGS) entry which is preliminary data.</text>
</comment>
<evidence type="ECO:0000256" key="3">
    <source>
        <dbReference type="ARBA" id="ARBA00010617"/>
    </source>
</evidence>
<dbReference type="InterPro" id="IPR050121">
    <property type="entry name" value="Cytochrome_P450_monoxygenase"/>
</dbReference>
<dbReference type="GO" id="GO:0004497">
    <property type="term" value="F:monooxygenase activity"/>
    <property type="evidence" value="ECO:0007669"/>
    <property type="project" value="UniProtKB-KW"/>
</dbReference>
<comment type="similarity">
    <text evidence="3 14">Belongs to the cytochrome P450 family.</text>
</comment>
<dbReference type="GO" id="GO:0016705">
    <property type="term" value="F:oxidoreductase activity, acting on paired donors, with incorporation or reduction of molecular oxygen"/>
    <property type="evidence" value="ECO:0007669"/>
    <property type="project" value="InterPro"/>
</dbReference>
<evidence type="ECO:0000256" key="12">
    <source>
        <dbReference type="ARBA" id="ARBA00023136"/>
    </source>
</evidence>
<dbReference type="EMBL" id="RCSW01000048">
    <property type="protein sequence ID" value="KAF7917048.1"/>
    <property type="molecule type" value="Genomic_DNA"/>
</dbReference>
<dbReference type="PANTHER" id="PTHR24305">
    <property type="entry name" value="CYTOCHROME P450"/>
    <property type="match status" value="1"/>
</dbReference>
<dbReference type="PRINTS" id="PR00463">
    <property type="entry name" value="EP450I"/>
</dbReference>
<dbReference type="RefSeq" id="XP_038726569.1">
    <property type="nucleotide sequence ID" value="XM_038882582.1"/>
</dbReference>
<name>A0A9P5LFN3_9HELO</name>
<dbReference type="CDD" id="cd11061">
    <property type="entry name" value="CYP67-like"/>
    <property type="match status" value="1"/>
</dbReference>
<dbReference type="GO" id="GO:1902181">
    <property type="term" value="P:verruculogen biosynthetic process"/>
    <property type="evidence" value="ECO:0007669"/>
    <property type="project" value="UniProtKB-ARBA"/>
</dbReference>
<dbReference type="InterPro" id="IPR002401">
    <property type="entry name" value="Cyt_P450_E_grp-I"/>
</dbReference>
<dbReference type="GeneID" id="62155655"/>
<keyword evidence="7 15" id="KW-1133">Transmembrane helix</keyword>
<evidence type="ECO:0000256" key="9">
    <source>
        <dbReference type="ARBA" id="ARBA00023004"/>
    </source>
</evidence>
<dbReference type="PANTHER" id="PTHR24305:SF237">
    <property type="entry name" value="CYTOCHROME P450 MONOOXYGENASE ATNE-RELATED"/>
    <property type="match status" value="1"/>
</dbReference>
<dbReference type="AlphaFoldDB" id="A0A9P5LFN3"/>
<protein>
    <submittedName>
        <fullName evidence="16">Uncharacterized protein</fullName>
    </submittedName>
</protein>
<dbReference type="SUPFAM" id="SSF48264">
    <property type="entry name" value="Cytochrome P450"/>
    <property type="match status" value="1"/>
</dbReference>
<evidence type="ECO:0000313" key="16">
    <source>
        <dbReference type="EMBL" id="KAF7917048.1"/>
    </source>
</evidence>
<feature type="binding site" description="axial binding residue" evidence="13">
    <location>
        <position position="476"/>
    </location>
    <ligand>
        <name>heme</name>
        <dbReference type="ChEBI" id="CHEBI:30413"/>
    </ligand>
    <ligandPart>
        <name>Fe</name>
        <dbReference type="ChEBI" id="CHEBI:18248"/>
    </ligandPart>
</feature>
<evidence type="ECO:0000256" key="7">
    <source>
        <dbReference type="ARBA" id="ARBA00022989"/>
    </source>
</evidence>
<evidence type="ECO:0000313" key="17">
    <source>
        <dbReference type="Proteomes" id="UP000710849"/>
    </source>
</evidence>
<keyword evidence="10" id="KW-0843">Virulence</keyword>
<keyword evidence="9 13" id="KW-0408">Iron</keyword>
<gene>
    <name evidence="16" type="ORF">EAE97_012068</name>
</gene>
<dbReference type="Gene3D" id="1.10.630.10">
    <property type="entry name" value="Cytochrome P450"/>
    <property type="match status" value="1"/>
</dbReference>
<keyword evidence="17" id="KW-1185">Reference proteome</keyword>